<keyword evidence="2" id="KW-1185">Reference proteome</keyword>
<evidence type="ECO:0000313" key="2">
    <source>
        <dbReference type="Proteomes" id="UP000636264"/>
    </source>
</evidence>
<accession>A0A916W0L3</accession>
<evidence type="ECO:0000313" key="1">
    <source>
        <dbReference type="EMBL" id="GGA56617.1"/>
    </source>
</evidence>
<dbReference type="AlphaFoldDB" id="A0A916W0L3"/>
<reference evidence="1" key="1">
    <citation type="journal article" date="2014" name="Int. J. Syst. Evol. Microbiol.">
        <title>Complete genome sequence of Corynebacterium casei LMG S-19264T (=DSM 44701T), isolated from a smear-ripened cheese.</title>
        <authorList>
            <consortium name="US DOE Joint Genome Institute (JGI-PGF)"/>
            <person name="Walter F."/>
            <person name="Albersmeier A."/>
            <person name="Kalinowski J."/>
            <person name="Ruckert C."/>
        </authorList>
    </citation>
    <scope>NUCLEOTIDE SEQUENCE</scope>
    <source>
        <strain evidence="1">CGMCC 1.15320</strain>
    </source>
</reference>
<reference evidence="1" key="2">
    <citation type="submission" date="2020-09" db="EMBL/GenBank/DDBJ databases">
        <authorList>
            <person name="Sun Q."/>
            <person name="Zhou Y."/>
        </authorList>
    </citation>
    <scope>NUCLEOTIDE SEQUENCE</scope>
    <source>
        <strain evidence="1">CGMCC 1.15320</strain>
    </source>
</reference>
<dbReference type="Proteomes" id="UP000636264">
    <property type="component" value="Unassembled WGS sequence"/>
</dbReference>
<dbReference type="EMBL" id="BMIF01000002">
    <property type="protein sequence ID" value="GGA56617.1"/>
    <property type="molecule type" value="Genomic_DNA"/>
</dbReference>
<proteinExistence type="predicted"/>
<protein>
    <submittedName>
        <fullName evidence="1">Uncharacterized protein</fullName>
    </submittedName>
</protein>
<comment type="caution">
    <text evidence="1">The sequence shown here is derived from an EMBL/GenBank/DDBJ whole genome shotgun (WGS) entry which is preliminary data.</text>
</comment>
<gene>
    <name evidence="1" type="ORF">GCM10011385_07650</name>
</gene>
<organism evidence="1 2">
    <name type="scientific">Nitratireductor aestuarii</name>
    <dbReference type="NCBI Taxonomy" id="1735103"/>
    <lineage>
        <taxon>Bacteria</taxon>
        <taxon>Pseudomonadati</taxon>
        <taxon>Pseudomonadota</taxon>
        <taxon>Alphaproteobacteria</taxon>
        <taxon>Hyphomicrobiales</taxon>
        <taxon>Phyllobacteriaceae</taxon>
        <taxon>Nitratireductor</taxon>
    </lineage>
</organism>
<name>A0A916W0L3_9HYPH</name>
<sequence>MFTARNKAMRPVEISLWGNPQSIDLDRCETHLQIRAQRFYDAIPERKYYWDTASHDQLSRMNIKCAFTGSVEHPRSHAYNSHSYTHVDGPGPHGLLLYRDWHEAAPIRGPRQFRFIPAGTLILPNMGDEVQQLNPDQRETMARLCWELWEQSTGTGQSAALRVRQVLSAARSTEPISRCSDRFVATYPFTAPRLRNAS</sequence>
<dbReference type="RefSeq" id="WP_188719634.1">
    <property type="nucleotide sequence ID" value="NZ_BMIF01000002.1"/>
</dbReference>